<name>A0A423HIJ5_9PSED</name>
<dbReference type="Proteomes" id="UP000284002">
    <property type="component" value="Unassembled WGS sequence"/>
</dbReference>
<reference evidence="1 2" key="1">
    <citation type="submission" date="2016-10" db="EMBL/GenBank/DDBJ databases">
        <title>Comparative genome analysis of multiple Pseudomonas spp. focuses on biocontrol and plant growth promoting traits.</title>
        <authorList>
            <person name="Tao X.-Y."/>
            <person name="Taylor C.G."/>
        </authorList>
    </citation>
    <scope>NUCLEOTIDE SEQUENCE [LARGE SCALE GENOMIC DNA]</scope>
    <source>
        <strain evidence="1 2">36C6</strain>
    </source>
</reference>
<evidence type="ECO:0008006" key="3">
    <source>
        <dbReference type="Google" id="ProtNLM"/>
    </source>
</evidence>
<organism evidence="1 2">
    <name type="scientific">Pseudomonas frederiksbergensis</name>
    <dbReference type="NCBI Taxonomy" id="104087"/>
    <lineage>
        <taxon>Bacteria</taxon>
        <taxon>Pseudomonadati</taxon>
        <taxon>Pseudomonadota</taxon>
        <taxon>Gammaproteobacteria</taxon>
        <taxon>Pseudomonadales</taxon>
        <taxon>Pseudomonadaceae</taxon>
        <taxon>Pseudomonas</taxon>
    </lineage>
</organism>
<evidence type="ECO:0000313" key="1">
    <source>
        <dbReference type="EMBL" id="RON13048.1"/>
    </source>
</evidence>
<protein>
    <recommendedName>
        <fullName evidence="3">TubC N-terminal docking domain-containing protein</fullName>
    </recommendedName>
</protein>
<accession>A0A423HIJ5</accession>
<proteinExistence type="predicted"/>
<gene>
    <name evidence="1" type="ORF">BK662_29090</name>
</gene>
<evidence type="ECO:0000313" key="2">
    <source>
        <dbReference type="Proteomes" id="UP000284002"/>
    </source>
</evidence>
<sequence>MAALDYLKDRGLTARRTGMRIRVSPLSKLTDEVRRYVKRNRLALIAELVANDGVERRCHWQVIRAGKPLCIMLGEPLSRDEALSEVRWRWPDADLP</sequence>
<dbReference type="EMBL" id="MOBM01000039">
    <property type="protein sequence ID" value="RON13048.1"/>
    <property type="molecule type" value="Genomic_DNA"/>
</dbReference>
<dbReference type="AlphaFoldDB" id="A0A423HIJ5"/>
<comment type="caution">
    <text evidence="1">The sequence shown here is derived from an EMBL/GenBank/DDBJ whole genome shotgun (WGS) entry which is preliminary data.</text>
</comment>